<name>A0ABX2ESB7_9BURK</name>
<protein>
    <submittedName>
        <fullName evidence="3">Uncharacterized protein</fullName>
    </submittedName>
</protein>
<feature type="region of interest" description="Disordered" evidence="1">
    <location>
        <begin position="1"/>
        <end position="45"/>
    </location>
</feature>
<feature type="signal peptide" evidence="2">
    <location>
        <begin position="1"/>
        <end position="27"/>
    </location>
</feature>
<evidence type="ECO:0000256" key="1">
    <source>
        <dbReference type="SAM" id="MobiDB-lite"/>
    </source>
</evidence>
<evidence type="ECO:0000313" key="3">
    <source>
        <dbReference type="EMBL" id="NRF71538.1"/>
    </source>
</evidence>
<keyword evidence="2" id="KW-0732">Signal</keyword>
<evidence type="ECO:0000313" key="4">
    <source>
        <dbReference type="Proteomes" id="UP000737171"/>
    </source>
</evidence>
<dbReference type="EMBL" id="JABRWJ010000012">
    <property type="protein sequence ID" value="NRF71538.1"/>
    <property type="molecule type" value="Genomic_DNA"/>
</dbReference>
<feature type="compositionally biased region" description="Low complexity" evidence="1">
    <location>
        <begin position="9"/>
        <end position="41"/>
    </location>
</feature>
<keyword evidence="4" id="KW-1185">Reference proteome</keyword>
<evidence type="ECO:0000256" key="2">
    <source>
        <dbReference type="SAM" id="SignalP"/>
    </source>
</evidence>
<comment type="caution">
    <text evidence="3">The sequence shown here is derived from an EMBL/GenBank/DDBJ whole genome shotgun (WGS) entry which is preliminary data.</text>
</comment>
<accession>A0ABX2ESB7</accession>
<dbReference type="Proteomes" id="UP000737171">
    <property type="component" value="Unassembled WGS sequence"/>
</dbReference>
<organism evidence="3 4">
    <name type="scientific">Pseudaquabacterium terrae</name>
    <dbReference type="NCBI Taxonomy" id="2732868"/>
    <lineage>
        <taxon>Bacteria</taxon>
        <taxon>Pseudomonadati</taxon>
        <taxon>Pseudomonadota</taxon>
        <taxon>Betaproteobacteria</taxon>
        <taxon>Burkholderiales</taxon>
        <taxon>Sphaerotilaceae</taxon>
        <taxon>Pseudaquabacterium</taxon>
    </lineage>
</organism>
<proteinExistence type="predicted"/>
<dbReference type="RefSeq" id="WP_173132911.1">
    <property type="nucleotide sequence ID" value="NZ_JABRWJ010000012.1"/>
</dbReference>
<gene>
    <name evidence="3" type="ORF">HLB44_31575</name>
</gene>
<reference evidence="3 4" key="1">
    <citation type="submission" date="2020-05" db="EMBL/GenBank/DDBJ databases">
        <title>Aquincola sp. isolate from soil.</title>
        <authorList>
            <person name="Han J."/>
            <person name="Kim D.-U."/>
        </authorList>
    </citation>
    <scope>NUCLEOTIDE SEQUENCE [LARGE SCALE GENOMIC DNA]</scope>
    <source>
        <strain evidence="3 4">S2</strain>
    </source>
</reference>
<feature type="chain" id="PRO_5047269144" evidence="2">
    <location>
        <begin position="28"/>
        <end position="112"/>
    </location>
</feature>
<sequence>MAGKKSKSPKGAAVAPSGAAASVPANAAPGESEAAEEAAPPRTADVTVQAVDAPEAVQIGVNLDTLADAKYGLALYLDLEHLQALGQLDALKAFLDEVSLQAVAVGKSYKTK</sequence>